<feature type="transmembrane region" description="Helical" evidence="6">
    <location>
        <begin position="189"/>
        <end position="208"/>
    </location>
</feature>
<gene>
    <name evidence="7" type="ORF">AVDCRST_MAG83-764</name>
</gene>
<keyword evidence="5 6" id="KW-0472">Membrane</keyword>
<evidence type="ECO:0000256" key="4">
    <source>
        <dbReference type="ARBA" id="ARBA00022989"/>
    </source>
</evidence>
<evidence type="ECO:0000256" key="5">
    <source>
        <dbReference type="ARBA" id="ARBA00023136"/>
    </source>
</evidence>
<feature type="transmembrane region" description="Helical" evidence="6">
    <location>
        <begin position="12"/>
        <end position="38"/>
    </location>
</feature>
<evidence type="ECO:0000256" key="1">
    <source>
        <dbReference type="ARBA" id="ARBA00004651"/>
    </source>
</evidence>
<feature type="transmembrane region" description="Helical" evidence="6">
    <location>
        <begin position="250"/>
        <end position="271"/>
    </location>
</feature>
<feature type="transmembrane region" description="Helical" evidence="6">
    <location>
        <begin position="440"/>
        <end position="462"/>
    </location>
</feature>
<dbReference type="PANTHER" id="PTHR30250">
    <property type="entry name" value="PST FAMILY PREDICTED COLANIC ACID TRANSPORTER"/>
    <property type="match status" value="1"/>
</dbReference>
<reference evidence="7" key="1">
    <citation type="submission" date="2020-02" db="EMBL/GenBank/DDBJ databases">
        <authorList>
            <person name="Meier V. D."/>
        </authorList>
    </citation>
    <scope>NUCLEOTIDE SEQUENCE</scope>
    <source>
        <strain evidence="7">AVDCRST_MAG83</strain>
    </source>
</reference>
<evidence type="ECO:0000313" key="7">
    <source>
        <dbReference type="EMBL" id="CAA9224536.1"/>
    </source>
</evidence>
<dbReference type="PANTHER" id="PTHR30250:SF11">
    <property type="entry name" value="O-ANTIGEN TRANSPORTER-RELATED"/>
    <property type="match status" value="1"/>
</dbReference>
<dbReference type="EMBL" id="CADCTE010000052">
    <property type="protein sequence ID" value="CAA9224536.1"/>
    <property type="molecule type" value="Genomic_DNA"/>
</dbReference>
<feature type="transmembrane region" description="Helical" evidence="6">
    <location>
        <begin position="44"/>
        <end position="67"/>
    </location>
</feature>
<comment type="subcellular location">
    <subcellularLocation>
        <location evidence="1">Cell membrane</location>
        <topology evidence="1">Multi-pass membrane protein</topology>
    </subcellularLocation>
</comment>
<feature type="transmembrane region" description="Helical" evidence="6">
    <location>
        <begin position="156"/>
        <end position="183"/>
    </location>
</feature>
<feature type="transmembrane region" description="Helical" evidence="6">
    <location>
        <begin position="88"/>
        <end position="112"/>
    </location>
</feature>
<dbReference type="AlphaFoldDB" id="A0A6J4HI88"/>
<feature type="transmembrane region" description="Helical" evidence="6">
    <location>
        <begin position="387"/>
        <end position="405"/>
    </location>
</feature>
<dbReference type="Pfam" id="PF01943">
    <property type="entry name" value="Polysacc_synt"/>
    <property type="match status" value="1"/>
</dbReference>
<protein>
    <submittedName>
        <fullName evidence="7">Uncharacterized protein</fullName>
    </submittedName>
</protein>
<name>A0A6J4HI88_9MICC</name>
<dbReference type="GO" id="GO:0005886">
    <property type="term" value="C:plasma membrane"/>
    <property type="evidence" value="ECO:0007669"/>
    <property type="project" value="UniProtKB-SubCell"/>
</dbReference>
<feature type="transmembrane region" description="Helical" evidence="6">
    <location>
        <begin position="316"/>
        <end position="342"/>
    </location>
</feature>
<feature type="transmembrane region" description="Helical" evidence="6">
    <location>
        <begin position="277"/>
        <end position="296"/>
    </location>
</feature>
<evidence type="ECO:0000256" key="3">
    <source>
        <dbReference type="ARBA" id="ARBA00022692"/>
    </source>
</evidence>
<sequence length="516" mass="54080">MKAEHASEARRAARGGLISGLGAGTSAVMGLLLILVLGRSFGEYGAGIVLQSIAVFSIALGIARTGMDTTSVWILPRLASTGPERIRGAVLALLLPAIAVSIALTLMLYFLLPPLTEDLVQLPPEVVGAVRTIALFLPFAAVMMVALAATRGLGSILPYTVIGAVAVPAARPLAVLAVVLLGGSAAMGALAWALPLPVAMAIALLVLAGRVREHERRAGLSGRWRPSPKVSTGVRRFALPRWYSSGVEQAIVWFDVILVGAIAGAGAAGIYGTVSRFVTAGLIVSTAMRMVISPRFSALLEERKVDAVQTLYSTTLTWIVLFGTPIYGLFMFFAPTVLSWFGPGFSEGATALVILCVGAICFLFGGNIDSVLTMSGRSGWMAFNKSVVLAVNIAANLVLVPRWGILGAASAWAFSMFLDALLASVETRIFVGIRFDAGRVAYALMVAAVSVVPGSLLVLSLLGSSTTSLAVAGLITVTILALWCWFDRYRLRLDGLRRAARKPAAAGSRTVESKGI</sequence>
<accession>A0A6J4HI88</accession>
<feature type="transmembrane region" description="Helical" evidence="6">
    <location>
        <begin position="348"/>
        <end position="366"/>
    </location>
</feature>
<keyword evidence="4 6" id="KW-1133">Transmembrane helix</keyword>
<evidence type="ECO:0000256" key="2">
    <source>
        <dbReference type="ARBA" id="ARBA00022475"/>
    </source>
</evidence>
<feature type="transmembrane region" description="Helical" evidence="6">
    <location>
        <begin position="468"/>
        <end position="486"/>
    </location>
</feature>
<feature type="transmembrane region" description="Helical" evidence="6">
    <location>
        <begin position="411"/>
        <end position="433"/>
    </location>
</feature>
<keyword evidence="3 6" id="KW-0812">Transmembrane</keyword>
<organism evidence="7">
    <name type="scientific">uncultured Arthrobacter sp</name>
    <dbReference type="NCBI Taxonomy" id="114050"/>
    <lineage>
        <taxon>Bacteria</taxon>
        <taxon>Bacillati</taxon>
        <taxon>Actinomycetota</taxon>
        <taxon>Actinomycetes</taxon>
        <taxon>Micrococcales</taxon>
        <taxon>Micrococcaceae</taxon>
        <taxon>Arthrobacter</taxon>
        <taxon>environmental samples</taxon>
    </lineage>
</organism>
<evidence type="ECO:0000256" key="6">
    <source>
        <dbReference type="SAM" id="Phobius"/>
    </source>
</evidence>
<dbReference type="InterPro" id="IPR050833">
    <property type="entry name" value="Poly_Biosynth_Transport"/>
</dbReference>
<proteinExistence type="predicted"/>
<feature type="transmembrane region" description="Helical" evidence="6">
    <location>
        <begin position="132"/>
        <end position="149"/>
    </location>
</feature>
<keyword evidence="2" id="KW-1003">Cell membrane</keyword>
<dbReference type="RefSeq" id="WP_294565107.1">
    <property type="nucleotide sequence ID" value="NZ_CADCTE010000052.1"/>
</dbReference>
<dbReference type="InterPro" id="IPR002797">
    <property type="entry name" value="Polysacc_synth"/>
</dbReference>